<name>A0A917I248_9SPHI</name>
<accession>A0A917I248</accession>
<dbReference type="EMBL" id="BMER01000007">
    <property type="protein sequence ID" value="GGH05632.1"/>
    <property type="molecule type" value="Genomic_DNA"/>
</dbReference>
<evidence type="ECO:0008006" key="4">
    <source>
        <dbReference type="Google" id="ProtNLM"/>
    </source>
</evidence>
<organism evidence="2 3">
    <name type="scientific">Parapedobacter pyrenivorans</name>
    <dbReference type="NCBI Taxonomy" id="1305674"/>
    <lineage>
        <taxon>Bacteria</taxon>
        <taxon>Pseudomonadati</taxon>
        <taxon>Bacteroidota</taxon>
        <taxon>Sphingobacteriia</taxon>
        <taxon>Sphingobacteriales</taxon>
        <taxon>Sphingobacteriaceae</taxon>
        <taxon>Parapedobacter</taxon>
    </lineage>
</organism>
<proteinExistence type="predicted"/>
<dbReference type="Pfam" id="PF04977">
    <property type="entry name" value="DivIC"/>
    <property type="match status" value="1"/>
</dbReference>
<evidence type="ECO:0000313" key="3">
    <source>
        <dbReference type="Proteomes" id="UP000660862"/>
    </source>
</evidence>
<dbReference type="InterPro" id="IPR007060">
    <property type="entry name" value="FtsL/DivIC"/>
</dbReference>
<keyword evidence="1" id="KW-0812">Transmembrane</keyword>
<keyword evidence="1" id="KW-0472">Membrane</keyword>
<gene>
    <name evidence="2" type="ORF">GCM10007415_47550</name>
</gene>
<comment type="caution">
    <text evidence="2">The sequence shown here is derived from an EMBL/GenBank/DDBJ whole genome shotgun (WGS) entry which is preliminary data.</text>
</comment>
<keyword evidence="3" id="KW-1185">Reference proteome</keyword>
<keyword evidence="1" id="KW-1133">Transmembrane helix</keyword>
<dbReference type="AlphaFoldDB" id="A0A917I248"/>
<reference evidence="2" key="1">
    <citation type="journal article" date="2014" name="Int. J. Syst. Evol. Microbiol.">
        <title>Complete genome sequence of Corynebacterium casei LMG S-19264T (=DSM 44701T), isolated from a smear-ripened cheese.</title>
        <authorList>
            <consortium name="US DOE Joint Genome Institute (JGI-PGF)"/>
            <person name="Walter F."/>
            <person name="Albersmeier A."/>
            <person name="Kalinowski J."/>
            <person name="Ruckert C."/>
        </authorList>
    </citation>
    <scope>NUCLEOTIDE SEQUENCE</scope>
    <source>
        <strain evidence="2">CGMCC 1.12195</strain>
    </source>
</reference>
<feature type="transmembrane region" description="Helical" evidence="1">
    <location>
        <begin position="7"/>
        <end position="26"/>
    </location>
</feature>
<dbReference type="RefSeq" id="WP_188508633.1">
    <property type="nucleotide sequence ID" value="NZ_BMER01000007.1"/>
</dbReference>
<dbReference type="Proteomes" id="UP000660862">
    <property type="component" value="Unassembled WGS sequence"/>
</dbReference>
<evidence type="ECO:0000256" key="1">
    <source>
        <dbReference type="SAM" id="Phobius"/>
    </source>
</evidence>
<protein>
    <recommendedName>
        <fullName evidence="4">Septum formation initiator</fullName>
    </recommendedName>
</protein>
<sequence length="98" mass="11818">MERFLTVICNKYVISGVAFVVWMLFFDRHDVATQYSYYSQLKALKAEKVFYTTEIEHVTQTVENLNNNPQELQRLARERYQMKKENEDVFVIIEQEEE</sequence>
<reference evidence="2" key="2">
    <citation type="submission" date="2020-09" db="EMBL/GenBank/DDBJ databases">
        <authorList>
            <person name="Sun Q."/>
            <person name="Zhou Y."/>
        </authorList>
    </citation>
    <scope>NUCLEOTIDE SEQUENCE</scope>
    <source>
        <strain evidence="2">CGMCC 1.12195</strain>
    </source>
</reference>
<evidence type="ECO:0000313" key="2">
    <source>
        <dbReference type="EMBL" id="GGH05632.1"/>
    </source>
</evidence>